<dbReference type="Proteomes" id="UP000183952">
    <property type="component" value="Unassembled WGS sequence"/>
</dbReference>
<gene>
    <name evidence="2" type="ORF">SAMN02745248_00406</name>
</gene>
<comment type="similarity">
    <text evidence="1">Belongs to the EutP/PduV family.</text>
</comment>
<dbReference type="AlphaFoldDB" id="A0A1M6KBB6"/>
<dbReference type="SUPFAM" id="SSF52540">
    <property type="entry name" value="P-loop containing nucleoside triphosphate hydrolases"/>
    <property type="match status" value="1"/>
</dbReference>
<dbReference type="CDD" id="cd00882">
    <property type="entry name" value="Ras_like_GTPase"/>
    <property type="match status" value="1"/>
</dbReference>
<dbReference type="InterPro" id="IPR027417">
    <property type="entry name" value="P-loop_NTPase"/>
</dbReference>
<evidence type="ECO:0000313" key="2">
    <source>
        <dbReference type="EMBL" id="SHJ56210.1"/>
    </source>
</evidence>
<evidence type="ECO:0000313" key="3">
    <source>
        <dbReference type="Proteomes" id="UP000183952"/>
    </source>
</evidence>
<dbReference type="GO" id="GO:0005524">
    <property type="term" value="F:ATP binding"/>
    <property type="evidence" value="ECO:0007669"/>
    <property type="project" value="UniProtKB-UniRule"/>
</dbReference>
<keyword evidence="3" id="KW-1185">Reference proteome</keyword>
<dbReference type="PANTHER" id="PTHR40453">
    <property type="entry name" value="PROTEIN YOEF"/>
    <property type="match status" value="1"/>
</dbReference>
<dbReference type="Pfam" id="PF10662">
    <property type="entry name" value="PduV-EutP"/>
    <property type="match status" value="1"/>
</dbReference>
<accession>A0A1M6KBB6</accession>
<dbReference type="PIRSF" id="PIRSF036409">
    <property type="entry name" value="EutP_PduV"/>
    <property type="match status" value="1"/>
</dbReference>
<dbReference type="OrthoDB" id="6179at2"/>
<dbReference type="GO" id="GO:0006576">
    <property type="term" value="P:biogenic amine metabolic process"/>
    <property type="evidence" value="ECO:0007669"/>
    <property type="project" value="InterPro"/>
</dbReference>
<name>A0A1M6KBB6_9CLOT</name>
<dbReference type="PANTHER" id="PTHR40453:SF1">
    <property type="entry name" value="PROTEIN YOEF"/>
    <property type="match status" value="1"/>
</dbReference>
<dbReference type="RefSeq" id="WP_072901756.1">
    <property type="nucleotide sequence ID" value="NZ_FRAD01000004.1"/>
</dbReference>
<dbReference type="NCBIfam" id="TIGR02528">
    <property type="entry name" value="EutP"/>
    <property type="match status" value="1"/>
</dbReference>
<dbReference type="Gene3D" id="3.40.50.300">
    <property type="entry name" value="P-loop containing nucleotide triphosphate hydrolases"/>
    <property type="match status" value="1"/>
</dbReference>
<evidence type="ECO:0000256" key="1">
    <source>
        <dbReference type="PIRNR" id="PIRNR036409"/>
    </source>
</evidence>
<proteinExistence type="inferred from homology"/>
<dbReference type="STRING" id="1121331.SAMN02745248_00406"/>
<sequence>MKKLIMIGRTGCGKTTLTQVLHSEKIDYKKTQAIEFFDKAIDTPGEYIENRRFYNALIVSAADCDIIALLQSSIDEHSIFPPGFATSFAKPVIGIITKADLCHSEEELKRSEKFLKEAGVKQIYTISSIESYGVEDIIKLLE</sequence>
<keyword evidence="1" id="KW-0547">Nucleotide-binding</keyword>
<dbReference type="InterPro" id="IPR012381">
    <property type="entry name" value="EutP_PduV"/>
</dbReference>
<reference evidence="2 3" key="1">
    <citation type="submission" date="2016-11" db="EMBL/GenBank/DDBJ databases">
        <authorList>
            <person name="Jaros S."/>
            <person name="Januszkiewicz K."/>
            <person name="Wedrychowicz H."/>
        </authorList>
    </citation>
    <scope>NUCLEOTIDE SEQUENCE [LARGE SCALE GENOMIC DNA]</scope>
    <source>
        <strain evidence="2 3">DSM 3090</strain>
    </source>
</reference>
<dbReference type="EMBL" id="FRAD01000004">
    <property type="protein sequence ID" value="SHJ56210.1"/>
    <property type="molecule type" value="Genomic_DNA"/>
</dbReference>
<protein>
    <submittedName>
        <fullName evidence="2">Ethanolamine utilization protein EutP</fullName>
    </submittedName>
</protein>
<organism evidence="2 3">
    <name type="scientific">Hathewaya proteolytica DSM 3090</name>
    <dbReference type="NCBI Taxonomy" id="1121331"/>
    <lineage>
        <taxon>Bacteria</taxon>
        <taxon>Bacillati</taxon>
        <taxon>Bacillota</taxon>
        <taxon>Clostridia</taxon>
        <taxon>Eubacteriales</taxon>
        <taxon>Clostridiaceae</taxon>
        <taxon>Hathewaya</taxon>
    </lineage>
</organism>